<reference evidence="4" key="1">
    <citation type="submission" date="2016-10" db="EMBL/GenBank/DDBJ databases">
        <authorList>
            <person name="Varghese N."/>
            <person name="Submissions S."/>
        </authorList>
    </citation>
    <scope>NUCLEOTIDE SEQUENCE [LARGE SCALE GENOMIC DNA]</scope>
    <source>
        <strain evidence="4">CGMCC 1.10683</strain>
    </source>
</reference>
<feature type="compositionally biased region" description="Low complexity" evidence="1">
    <location>
        <begin position="16"/>
        <end position="28"/>
    </location>
</feature>
<gene>
    <name evidence="3" type="ORF">SAMN05192570_0591</name>
</gene>
<keyword evidence="2" id="KW-0732">Signal</keyword>
<organism evidence="3 4">
    <name type="scientific">Brevundimonas viscosa</name>
    <dbReference type="NCBI Taxonomy" id="871741"/>
    <lineage>
        <taxon>Bacteria</taxon>
        <taxon>Pseudomonadati</taxon>
        <taxon>Pseudomonadota</taxon>
        <taxon>Alphaproteobacteria</taxon>
        <taxon>Caulobacterales</taxon>
        <taxon>Caulobacteraceae</taxon>
        <taxon>Brevundimonas</taxon>
    </lineage>
</organism>
<feature type="signal peptide" evidence="2">
    <location>
        <begin position="1"/>
        <end position="19"/>
    </location>
</feature>
<name>A0A1I6NWI1_9CAUL</name>
<dbReference type="RefSeq" id="WP_092306581.1">
    <property type="nucleotide sequence ID" value="NZ_FOZV01000001.1"/>
</dbReference>
<feature type="compositionally biased region" description="Basic and acidic residues" evidence="1">
    <location>
        <begin position="75"/>
        <end position="91"/>
    </location>
</feature>
<dbReference type="EMBL" id="FOZV01000001">
    <property type="protein sequence ID" value="SFS32250.1"/>
    <property type="molecule type" value="Genomic_DNA"/>
</dbReference>
<feature type="chain" id="PRO_5011516398" evidence="2">
    <location>
        <begin position="20"/>
        <end position="91"/>
    </location>
</feature>
<evidence type="ECO:0000256" key="1">
    <source>
        <dbReference type="SAM" id="MobiDB-lite"/>
    </source>
</evidence>
<keyword evidence="4" id="KW-1185">Reference proteome</keyword>
<dbReference type="AlphaFoldDB" id="A0A1I6NWI1"/>
<dbReference type="Proteomes" id="UP000198788">
    <property type="component" value="Unassembled WGS sequence"/>
</dbReference>
<feature type="region of interest" description="Disordered" evidence="1">
    <location>
        <begin position="16"/>
        <end position="44"/>
    </location>
</feature>
<dbReference type="OrthoDB" id="7207107at2"/>
<evidence type="ECO:0000256" key="2">
    <source>
        <dbReference type="SAM" id="SignalP"/>
    </source>
</evidence>
<feature type="region of interest" description="Disordered" evidence="1">
    <location>
        <begin position="66"/>
        <end position="91"/>
    </location>
</feature>
<protein>
    <submittedName>
        <fullName evidence="3">Uncharacterized protein</fullName>
    </submittedName>
</protein>
<evidence type="ECO:0000313" key="3">
    <source>
        <dbReference type="EMBL" id="SFS32250.1"/>
    </source>
</evidence>
<proteinExistence type="predicted"/>
<sequence>MLAASLAALTLGFAPLQTAPQTPPQGATPLPPVDATAAEPQPETRRVCRFETVTGSNRRTRVCRDVPRQGMQDQTTRDFMRDNQRVRTPDI</sequence>
<accession>A0A1I6NWI1</accession>
<evidence type="ECO:0000313" key="4">
    <source>
        <dbReference type="Proteomes" id="UP000198788"/>
    </source>
</evidence>